<dbReference type="GO" id="GO:0005247">
    <property type="term" value="F:voltage-gated chloride channel activity"/>
    <property type="evidence" value="ECO:0007669"/>
    <property type="project" value="TreeGrafter"/>
</dbReference>
<evidence type="ECO:0000256" key="1">
    <source>
        <dbReference type="ARBA" id="ARBA00022448"/>
    </source>
</evidence>
<dbReference type="EMBL" id="UYRR01032796">
    <property type="protein sequence ID" value="VDK56823.1"/>
    <property type="molecule type" value="Genomic_DNA"/>
</dbReference>
<evidence type="ECO:0000313" key="5">
    <source>
        <dbReference type="Proteomes" id="UP000267096"/>
    </source>
</evidence>
<reference evidence="4 5" key="2">
    <citation type="submission" date="2018-11" db="EMBL/GenBank/DDBJ databases">
        <authorList>
            <consortium name="Pathogen Informatics"/>
        </authorList>
    </citation>
    <scope>NUCLEOTIDE SEQUENCE [LARGE SCALE GENOMIC DNA]</scope>
</reference>
<evidence type="ECO:0000256" key="2">
    <source>
        <dbReference type="ARBA" id="ARBA00023065"/>
    </source>
</evidence>
<keyword evidence="3" id="KW-0868">Chloride</keyword>
<name>A0A0M3K6T8_ANISI</name>
<dbReference type="GO" id="GO:0005886">
    <property type="term" value="C:plasma membrane"/>
    <property type="evidence" value="ECO:0007669"/>
    <property type="project" value="TreeGrafter"/>
</dbReference>
<reference evidence="6" key="1">
    <citation type="submission" date="2017-02" db="UniProtKB">
        <authorList>
            <consortium name="WormBaseParasite"/>
        </authorList>
    </citation>
    <scope>IDENTIFICATION</scope>
</reference>
<protein>
    <submittedName>
        <fullName evidence="6">CBS domain-containing protein</fullName>
    </submittedName>
</protein>
<dbReference type="OrthoDB" id="4564at2759"/>
<keyword evidence="5" id="KW-1185">Reference proteome</keyword>
<dbReference type="SUPFAM" id="SSF54631">
    <property type="entry name" value="CBS-domain pair"/>
    <property type="match status" value="1"/>
</dbReference>
<evidence type="ECO:0000256" key="3">
    <source>
        <dbReference type="ARBA" id="ARBA00023214"/>
    </source>
</evidence>
<accession>A0A0M3K6T8</accession>
<dbReference type="PANTHER" id="PTHR45720">
    <property type="entry name" value="CHLORIDE CHANNEL PROTEIN 2"/>
    <property type="match status" value="1"/>
</dbReference>
<dbReference type="InterPro" id="IPR046342">
    <property type="entry name" value="CBS_dom_sf"/>
</dbReference>
<evidence type="ECO:0000313" key="6">
    <source>
        <dbReference type="WBParaSite" id="ASIM_0001667901-mRNA-1"/>
    </source>
</evidence>
<sequence>MEHSNLGNRKRVRSASFCADDEHLNTSNINYALSLDADDSFDAHPHNYYYYYTHANTSATNSNQSSFNHSLSSPSLLVNTQRNYRNRNNTSPPHHTTFTGHSYSFISPLRTSEHPKIGGTAHNRKGLTVRSEKEWMRRRLEKRVDLLNMLDVDDSPLQLVEQMSLYKAHSLFSLLGVSRAYVTRNGVLVGVISLNELRLGIALAERYQSGLISNDQNCDKHHSGDGNCLSGIVVVEDGIERTSRHVTSLHTHNNYQSSQAKISKSQSKLCDQLNAKIEMEFGSITPSARQQHGI</sequence>
<dbReference type="PANTHER" id="PTHR45720:SF5">
    <property type="entry name" value="CHLORIDE CHANNEL PROTEIN"/>
    <property type="match status" value="1"/>
</dbReference>
<dbReference type="WBParaSite" id="ASIM_0001667901-mRNA-1">
    <property type="protein sequence ID" value="ASIM_0001667901-mRNA-1"/>
    <property type="gene ID" value="ASIM_0001667901"/>
</dbReference>
<dbReference type="AlphaFoldDB" id="A0A0M3K6T8"/>
<gene>
    <name evidence="4" type="ORF">ASIM_LOCUS16086</name>
</gene>
<keyword evidence="2" id="KW-0406">Ion transport</keyword>
<proteinExistence type="predicted"/>
<dbReference type="InterPro" id="IPR050970">
    <property type="entry name" value="Cl_channel_volt-gated"/>
</dbReference>
<dbReference type="Gene3D" id="3.10.580.10">
    <property type="entry name" value="CBS-domain"/>
    <property type="match status" value="1"/>
</dbReference>
<keyword evidence="1" id="KW-0813">Transport</keyword>
<organism evidence="6">
    <name type="scientific">Anisakis simplex</name>
    <name type="common">Herring worm</name>
    <dbReference type="NCBI Taxonomy" id="6269"/>
    <lineage>
        <taxon>Eukaryota</taxon>
        <taxon>Metazoa</taxon>
        <taxon>Ecdysozoa</taxon>
        <taxon>Nematoda</taxon>
        <taxon>Chromadorea</taxon>
        <taxon>Rhabditida</taxon>
        <taxon>Spirurina</taxon>
        <taxon>Ascaridomorpha</taxon>
        <taxon>Ascaridoidea</taxon>
        <taxon>Anisakidae</taxon>
        <taxon>Anisakis</taxon>
        <taxon>Anisakis simplex complex</taxon>
    </lineage>
</organism>
<dbReference type="Proteomes" id="UP000267096">
    <property type="component" value="Unassembled WGS sequence"/>
</dbReference>
<evidence type="ECO:0000313" key="4">
    <source>
        <dbReference type="EMBL" id="VDK56823.1"/>
    </source>
</evidence>